<dbReference type="eggNOG" id="COG4753">
    <property type="taxonomic scope" value="Bacteria"/>
</dbReference>
<reference evidence="1 2" key="1">
    <citation type="submission" date="2013-10" db="EMBL/GenBank/DDBJ databases">
        <title>The Genome Sequence of Acinetobacter tjernbergiae CIP107465.</title>
        <authorList>
            <consortium name="The Broad Institute Genomics Platform"/>
            <consortium name="The Broad Institute Genome Sequencing Center for Infectious Disease"/>
            <person name="Cerqueira G."/>
            <person name="Feldgarden M."/>
            <person name="Courvalin P."/>
            <person name="Grillot-Courvalin C."/>
            <person name="Clermont D."/>
            <person name="Rocha E."/>
            <person name="Yoon E.-J."/>
            <person name="Nemec A."/>
            <person name="Young S.K."/>
            <person name="Zeng Q."/>
            <person name="Gargeya S."/>
            <person name="Fitzgerald M."/>
            <person name="Abouelleil A."/>
            <person name="Alvarado L."/>
            <person name="Berlin A.M."/>
            <person name="Chapman S.B."/>
            <person name="Gainer-Dewar J."/>
            <person name="Goldberg J."/>
            <person name="Gnerre S."/>
            <person name="Griggs A."/>
            <person name="Gujja S."/>
            <person name="Hansen M."/>
            <person name="Howarth C."/>
            <person name="Imamovic A."/>
            <person name="Ireland A."/>
            <person name="Larimer J."/>
            <person name="McCowan C."/>
            <person name="Murphy C."/>
            <person name="Pearson M."/>
            <person name="Poon T.W."/>
            <person name="Priest M."/>
            <person name="Roberts A."/>
            <person name="Saif S."/>
            <person name="Shea T."/>
            <person name="Sykes S."/>
            <person name="Wortman J."/>
            <person name="Nusbaum C."/>
            <person name="Birren B."/>
        </authorList>
    </citation>
    <scope>NUCLEOTIDE SEQUENCE [LARGE SCALE GENOMIC DNA]</scope>
    <source>
        <strain evidence="1 2">CIP 107465</strain>
    </source>
</reference>
<dbReference type="EMBL" id="AYEV01000018">
    <property type="protein sequence ID" value="ESK55356.1"/>
    <property type="molecule type" value="Genomic_DNA"/>
</dbReference>
<dbReference type="Proteomes" id="UP000017404">
    <property type="component" value="Unassembled WGS sequence"/>
</dbReference>
<evidence type="ECO:0008006" key="3">
    <source>
        <dbReference type="Google" id="ProtNLM"/>
    </source>
</evidence>
<name>V2V3C6_9GAMM</name>
<dbReference type="SUPFAM" id="SSF103196">
    <property type="entry name" value="Roadblock/LC7 domain"/>
    <property type="match status" value="1"/>
</dbReference>
<gene>
    <name evidence="1" type="ORF">F990_01997</name>
</gene>
<protein>
    <recommendedName>
        <fullName evidence="3">Roadblock/LAMTOR2 domain-containing protein</fullName>
    </recommendedName>
</protein>
<evidence type="ECO:0000313" key="1">
    <source>
        <dbReference type="EMBL" id="ESK55356.1"/>
    </source>
</evidence>
<evidence type="ECO:0000313" key="2">
    <source>
        <dbReference type="Proteomes" id="UP000017404"/>
    </source>
</evidence>
<comment type="caution">
    <text evidence="1">The sequence shown here is derived from an EMBL/GenBank/DDBJ whole genome shotgun (WGS) entry which is preliminary data.</text>
</comment>
<keyword evidence="2" id="KW-1185">Reference proteome</keyword>
<proteinExistence type="predicted"/>
<dbReference type="STRING" id="202955.GCA_000759995_01542"/>
<dbReference type="PATRIC" id="fig|1120928.5.peg.2022"/>
<sequence length="122" mass="14282">MNDHIFLKQFSHIDGLIVLALVDYYDGSVLDSIGDDDLNIDIFALEGSAIFKHQKKLIKQLNKTDYVEGILISMKNQYHIIHPLESNHSLFLYVILDRDHSNLAYAHHEIQRLERHLNFYAY</sequence>
<dbReference type="OrthoDB" id="3781969at2"/>
<dbReference type="RefSeq" id="WP_018678458.1">
    <property type="nucleotide sequence ID" value="NZ_AYEV01000018.1"/>
</dbReference>
<organism evidence="1 2">
    <name type="scientific">Acinetobacter tjernbergiae DSM 14971 = CIP 107465</name>
    <dbReference type="NCBI Taxonomy" id="1120928"/>
    <lineage>
        <taxon>Bacteria</taxon>
        <taxon>Pseudomonadati</taxon>
        <taxon>Pseudomonadota</taxon>
        <taxon>Gammaproteobacteria</taxon>
        <taxon>Moraxellales</taxon>
        <taxon>Moraxellaceae</taxon>
        <taxon>Acinetobacter</taxon>
    </lineage>
</organism>
<accession>V2V3C6</accession>
<dbReference type="AlphaFoldDB" id="V2V3C6"/>